<comment type="caution">
    <text evidence="1">The sequence shown here is derived from an EMBL/GenBank/DDBJ whole genome shotgun (WGS) entry which is preliminary data.</text>
</comment>
<evidence type="ECO:0000313" key="2">
    <source>
        <dbReference type="Proteomes" id="UP000567067"/>
    </source>
</evidence>
<proteinExistence type="predicted"/>
<dbReference type="EMBL" id="JACJIP010000062">
    <property type="protein sequence ID" value="MBA9088669.1"/>
    <property type="molecule type" value="Genomic_DNA"/>
</dbReference>
<sequence length="62" mass="7549">MKQMHAFLVTEELPRWEADMQSYEEFKEKLKKMRIDVYDAYEGEKGGIFDAWLRKMRDLSTK</sequence>
<reference evidence="1 2" key="1">
    <citation type="submission" date="2020-08" db="EMBL/GenBank/DDBJ databases">
        <title>Genomic Encyclopedia of Type Strains, Phase III (KMG-III): the genomes of soil and plant-associated and newly described type strains.</title>
        <authorList>
            <person name="Whitman W."/>
        </authorList>
    </citation>
    <scope>NUCLEOTIDE SEQUENCE [LARGE SCALE GENOMIC DNA]</scope>
    <source>
        <strain evidence="1 2">CECT 8693</strain>
    </source>
</reference>
<protein>
    <submittedName>
        <fullName evidence="1">Uncharacterized protein</fullName>
    </submittedName>
</protein>
<name>A0A7W3XUJ0_9BACL</name>
<dbReference type="AlphaFoldDB" id="A0A7W3XUJ0"/>
<evidence type="ECO:0000313" key="1">
    <source>
        <dbReference type="EMBL" id="MBA9088669.1"/>
    </source>
</evidence>
<accession>A0A7W3XUJ0</accession>
<organism evidence="1 2">
    <name type="scientific">Fontibacillus solani</name>
    <dbReference type="NCBI Taxonomy" id="1572857"/>
    <lineage>
        <taxon>Bacteria</taxon>
        <taxon>Bacillati</taxon>
        <taxon>Bacillota</taxon>
        <taxon>Bacilli</taxon>
        <taxon>Bacillales</taxon>
        <taxon>Paenibacillaceae</taxon>
        <taxon>Fontibacillus</taxon>
    </lineage>
</organism>
<gene>
    <name evidence="1" type="ORF">FHR92_005187</name>
</gene>
<keyword evidence="2" id="KW-1185">Reference proteome</keyword>
<dbReference type="Proteomes" id="UP000567067">
    <property type="component" value="Unassembled WGS sequence"/>
</dbReference>